<evidence type="ECO:0000313" key="3">
    <source>
        <dbReference type="Proteomes" id="UP000029040"/>
    </source>
</evidence>
<dbReference type="Pfam" id="PF13560">
    <property type="entry name" value="HTH_31"/>
    <property type="match status" value="1"/>
</dbReference>
<dbReference type="Pfam" id="PF01548">
    <property type="entry name" value="DEDD_Tnp_IS110"/>
    <property type="match status" value="1"/>
</dbReference>
<feature type="domain" description="HTH cro/C1-type" evidence="1">
    <location>
        <begin position="358"/>
        <end position="392"/>
    </location>
</feature>
<evidence type="ECO:0000313" key="2">
    <source>
        <dbReference type="EMBL" id="KFI85080.1"/>
    </source>
</evidence>
<dbReference type="Pfam" id="PF02371">
    <property type="entry name" value="Transposase_20"/>
    <property type="match status" value="1"/>
</dbReference>
<dbReference type="InterPro" id="IPR003346">
    <property type="entry name" value="Transposase_20"/>
</dbReference>
<dbReference type="EMBL" id="JGZM01000012">
    <property type="protein sequence ID" value="KFI85080.1"/>
    <property type="molecule type" value="Genomic_DNA"/>
</dbReference>
<dbReference type="CDD" id="cd00093">
    <property type="entry name" value="HTH_XRE"/>
    <property type="match status" value="1"/>
</dbReference>
<dbReference type="NCBIfam" id="NF033542">
    <property type="entry name" value="transpos_IS110"/>
    <property type="match status" value="1"/>
</dbReference>
<dbReference type="SMART" id="SM00530">
    <property type="entry name" value="HTH_XRE"/>
    <property type="match status" value="1"/>
</dbReference>
<dbReference type="SUPFAM" id="SSF47413">
    <property type="entry name" value="lambda repressor-like DNA-binding domains"/>
    <property type="match status" value="1"/>
</dbReference>
<dbReference type="RefSeq" id="WP_033510440.1">
    <property type="nucleotide sequence ID" value="NZ_JDTM01000036.1"/>
</dbReference>
<dbReference type="InterPro" id="IPR047650">
    <property type="entry name" value="Transpos_IS110"/>
</dbReference>
<reference evidence="2 3" key="1">
    <citation type="submission" date="2014-03" db="EMBL/GenBank/DDBJ databases">
        <title>Genomics of Bifidobacteria.</title>
        <authorList>
            <person name="Ventura M."/>
            <person name="Milani C."/>
            <person name="Lugli G.A."/>
        </authorList>
    </citation>
    <scope>NUCLEOTIDE SEQUENCE [LARGE SCALE GENOMIC DNA]</scope>
    <source>
        <strain evidence="2 3">LMG 14934</strain>
    </source>
</reference>
<gene>
    <name evidence="2" type="ORF">BSAE_1919</name>
</gene>
<dbReference type="InterPro" id="IPR001387">
    <property type="entry name" value="Cro/C1-type_HTH"/>
</dbReference>
<dbReference type="GO" id="GO:0004803">
    <property type="term" value="F:transposase activity"/>
    <property type="evidence" value="ECO:0007669"/>
    <property type="project" value="InterPro"/>
</dbReference>
<accession>A0A087CP80</accession>
<dbReference type="GO" id="GO:0003677">
    <property type="term" value="F:DNA binding"/>
    <property type="evidence" value="ECO:0007669"/>
    <property type="project" value="InterPro"/>
</dbReference>
<dbReference type="AlphaFoldDB" id="A0A087CP80"/>
<dbReference type="Proteomes" id="UP000029040">
    <property type="component" value="Unassembled WGS sequence"/>
</dbReference>
<name>A0A087CP80_9BIFI</name>
<dbReference type="GO" id="GO:0006313">
    <property type="term" value="P:DNA transposition"/>
    <property type="evidence" value="ECO:0007669"/>
    <property type="project" value="InterPro"/>
</dbReference>
<evidence type="ECO:0000259" key="1">
    <source>
        <dbReference type="PROSITE" id="PS50943"/>
    </source>
</evidence>
<comment type="caution">
    <text evidence="2">The sequence shown here is derived from an EMBL/GenBank/DDBJ whole genome shotgun (WGS) entry which is preliminary data.</text>
</comment>
<proteinExistence type="predicted"/>
<dbReference type="PROSITE" id="PS50943">
    <property type="entry name" value="HTH_CROC1"/>
    <property type="match status" value="1"/>
</dbReference>
<dbReference type="InterPro" id="IPR010982">
    <property type="entry name" value="Lambda_DNA-bd_dom_sf"/>
</dbReference>
<dbReference type="PANTHER" id="PTHR33055:SF16">
    <property type="entry name" value="TRANSPOSASE FOR INSERTION SEQUENCE ELEMENT IS1547"/>
    <property type="match status" value="1"/>
</dbReference>
<dbReference type="Gene3D" id="1.10.260.40">
    <property type="entry name" value="lambda repressor-like DNA-binding domains"/>
    <property type="match status" value="1"/>
</dbReference>
<sequence>MEHPRIYAGVDTHSDTHTLALIDEYGRPLATQTFTADPTGYERLAAMIGDPDACLGIGVEGTNSYGAALTRRLVEAGYNVYEVLRPKRAVRRRDGKSDPVDALAAARSVLAGDGTSVPKSADGWVEALRALNAERAQLVTAMTALSNSATGLLTTAPEHIRERYRGLRTPIRMRRLAVCRPSGNMVEQGMLVALKAAGKAWKALKEQADLLEKNMRLILEEHARPLLDIYCASTVTAATLAIVAGDNPERIRSEAAFAKLCGACPIPASSGKTNRHRLNKGGNRQGNSALHHIAIVRMRYHQPTRDYVDRKTGEGKGKMEIIRCLKRFIAREAYRALVSIRRGRTPLNKPPAERGRRLRELRVAHGITQQQIGDALGVHSSRISEIERGTRNLPELERRAALWIQTITTPNQPTQHTETFDNV</sequence>
<dbReference type="InterPro" id="IPR002525">
    <property type="entry name" value="Transp_IS110-like_N"/>
</dbReference>
<protein>
    <submittedName>
        <fullName evidence="2">Transposase-like protein</fullName>
    </submittedName>
</protein>
<organism evidence="2 3">
    <name type="scientific">Bifidobacterium pullorum subsp. saeculare DSM 6531 = LMG 14934</name>
    <dbReference type="NCBI Taxonomy" id="1437611"/>
    <lineage>
        <taxon>Bacteria</taxon>
        <taxon>Bacillati</taxon>
        <taxon>Actinomycetota</taxon>
        <taxon>Actinomycetes</taxon>
        <taxon>Bifidobacteriales</taxon>
        <taxon>Bifidobacteriaceae</taxon>
        <taxon>Bifidobacterium</taxon>
    </lineage>
</organism>
<dbReference type="PANTHER" id="PTHR33055">
    <property type="entry name" value="TRANSPOSASE FOR INSERTION SEQUENCE ELEMENT IS1111A"/>
    <property type="match status" value="1"/>
</dbReference>